<organism evidence="1 2">
    <name type="scientific">Nicotiana attenuata</name>
    <name type="common">Coyote tobacco</name>
    <dbReference type="NCBI Taxonomy" id="49451"/>
    <lineage>
        <taxon>Eukaryota</taxon>
        <taxon>Viridiplantae</taxon>
        <taxon>Streptophyta</taxon>
        <taxon>Embryophyta</taxon>
        <taxon>Tracheophyta</taxon>
        <taxon>Spermatophyta</taxon>
        <taxon>Magnoliopsida</taxon>
        <taxon>eudicotyledons</taxon>
        <taxon>Gunneridae</taxon>
        <taxon>Pentapetalae</taxon>
        <taxon>asterids</taxon>
        <taxon>lamiids</taxon>
        <taxon>Solanales</taxon>
        <taxon>Solanaceae</taxon>
        <taxon>Nicotianoideae</taxon>
        <taxon>Nicotianeae</taxon>
        <taxon>Nicotiana</taxon>
    </lineage>
</organism>
<protein>
    <recommendedName>
        <fullName evidence="3">GAG-pre-integrase domain-containing protein</fullName>
    </recommendedName>
</protein>
<accession>A0A1J6KEJ4</accession>
<comment type="caution">
    <text evidence="1">The sequence shown here is derived from an EMBL/GenBank/DDBJ whole genome shotgun (WGS) entry which is preliminary data.</text>
</comment>
<sequence length="98" mass="10913">MHDGVVRTLTDVRHVLDLKKNLIYLGTRESLGCKYTGEGGILKVSHSALVIMKSHRSSMLYTLLRSTITGAATFSTSDKSDSDITKLWDMRLGHMSEK</sequence>
<proteinExistence type="predicted"/>
<keyword evidence="2" id="KW-1185">Reference proteome</keyword>
<dbReference type="AlphaFoldDB" id="A0A1J6KEJ4"/>
<evidence type="ECO:0000313" key="1">
    <source>
        <dbReference type="EMBL" id="OIT27124.1"/>
    </source>
</evidence>
<dbReference type="Gramene" id="OIT27124">
    <property type="protein sequence ID" value="OIT27124"/>
    <property type="gene ID" value="A4A49_58203"/>
</dbReference>
<name>A0A1J6KEJ4_NICAT</name>
<evidence type="ECO:0000313" key="2">
    <source>
        <dbReference type="Proteomes" id="UP000187609"/>
    </source>
</evidence>
<feature type="non-terminal residue" evidence="1">
    <location>
        <position position="98"/>
    </location>
</feature>
<reference evidence="1" key="1">
    <citation type="submission" date="2016-11" db="EMBL/GenBank/DDBJ databases">
        <title>The genome of Nicotiana attenuata.</title>
        <authorList>
            <person name="Xu S."/>
            <person name="Brockmoeller T."/>
            <person name="Gaquerel E."/>
            <person name="Navarro A."/>
            <person name="Kuhl H."/>
            <person name="Gase K."/>
            <person name="Ling Z."/>
            <person name="Zhou W."/>
            <person name="Kreitzer C."/>
            <person name="Stanke M."/>
            <person name="Tang H."/>
            <person name="Lyons E."/>
            <person name="Pandey P."/>
            <person name="Pandey S.P."/>
            <person name="Timmermann B."/>
            <person name="Baldwin I.T."/>
        </authorList>
    </citation>
    <scope>NUCLEOTIDE SEQUENCE [LARGE SCALE GENOMIC DNA]</scope>
    <source>
        <strain evidence="1">UT</strain>
    </source>
</reference>
<dbReference type="EMBL" id="MJEQ01002523">
    <property type="protein sequence ID" value="OIT27124.1"/>
    <property type="molecule type" value="Genomic_DNA"/>
</dbReference>
<gene>
    <name evidence="1" type="ORF">A4A49_58203</name>
</gene>
<dbReference type="Proteomes" id="UP000187609">
    <property type="component" value="Unassembled WGS sequence"/>
</dbReference>
<evidence type="ECO:0008006" key="3">
    <source>
        <dbReference type="Google" id="ProtNLM"/>
    </source>
</evidence>